<evidence type="ECO:0000256" key="9">
    <source>
        <dbReference type="SAM" id="Coils"/>
    </source>
</evidence>
<sequence>MNTILLESVEVNEVTLVEDYWSEPEETIEVSLYEPDISIAQNEIDEAEKEIDVILERLEEPQNESKEDQHLVLVKPPTLPCIFVRSYKGVVVKERSQIFYTANTFVSDDHDATESYVLEVPDELLNLNTGVESLISLLKFSVDILILVLNLEEKVWDKFGGVSVGSEDVALEKRRATSSSRRRHGGFCAFRPPGTSESSPLTVRLFLIHSLKSLRFLGFTNEVEKKNPRVAYLYLLSHLRSNQLRSLRKCQNPADEHAVYGFHDNVVGSETDIVALKNYMDAQYFGEIGVGTPPQKFPVFFDIGSSKCLLSISCYFHSKYKSSQSKTYKENGPGSKGPCMISKGRGFVRAVDPLCSALLHNEISDRRLT</sequence>
<evidence type="ECO:0000313" key="12">
    <source>
        <dbReference type="Proteomes" id="UP001417504"/>
    </source>
</evidence>
<keyword evidence="2" id="KW-0645">Protease</keyword>
<accession>A0AAP0P788</accession>
<dbReference type="InterPro" id="IPR021109">
    <property type="entry name" value="Peptidase_aspartic_dom_sf"/>
</dbReference>
<gene>
    <name evidence="11" type="ORF">Sjap_011237</name>
</gene>
<dbReference type="InterPro" id="IPR001461">
    <property type="entry name" value="Aspartic_peptidase_A1"/>
</dbReference>
<protein>
    <recommendedName>
        <fullName evidence="10">Peptidase A1 domain-containing protein</fullName>
    </recommendedName>
</protein>
<dbReference type="Gene3D" id="2.40.70.10">
    <property type="entry name" value="Acid Proteases"/>
    <property type="match status" value="1"/>
</dbReference>
<dbReference type="PANTHER" id="PTHR47966">
    <property type="entry name" value="BETA-SITE APP-CLEAVING ENZYME, ISOFORM A-RELATED"/>
    <property type="match status" value="1"/>
</dbReference>
<evidence type="ECO:0000256" key="1">
    <source>
        <dbReference type="ARBA" id="ARBA00007447"/>
    </source>
</evidence>
<keyword evidence="7" id="KW-0325">Glycoprotein</keyword>
<feature type="disulfide bond" evidence="8">
    <location>
        <begin position="308"/>
        <end position="314"/>
    </location>
</feature>
<evidence type="ECO:0000256" key="4">
    <source>
        <dbReference type="ARBA" id="ARBA00022801"/>
    </source>
</evidence>
<evidence type="ECO:0000256" key="2">
    <source>
        <dbReference type="ARBA" id="ARBA00022670"/>
    </source>
</evidence>
<dbReference type="PROSITE" id="PS51767">
    <property type="entry name" value="PEPTIDASE_A1"/>
    <property type="match status" value="1"/>
</dbReference>
<evidence type="ECO:0000313" key="11">
    <source>
        <dbReference type="EMBL" id="KAK9130750.1"/>
    </source>
</evidence>
<dbReference type="GO" id="GO:0006508">
    <property type="term" value="P:proteolysis"/>
    <property type="evidence" value="ECO:0007669"/>
    <property type="project" value="UniProtKB-KW"/>
</dbReference>
<evidence type="ECO:0000256" key="5">
    <source>
        <dbReference type="ARBA" id="ARBA00023145"/>
    </source>
</evidence>
<evidence type="ECO:0000259" key="10">
    <source>
        <dbReference type="PROSITE" id="PS51767"/>
    </source>
</evidence>
<dbReference type="InterPro" id="IPR033121">
    <property type="entry name" value="PEPTIDASE_A1"/>
</dbReference>
<organism evidence="11 12">
    <name type="scientific">Stephania japonica</name>
    <dbReference type="NCBI Taxonomy" id="461633"/>
    <lineage>
        <taxon>Eukaryota</taxon>
        <taxon>Viridiplantae</taxon>
        <taxon>Streptophyta</taxon>
        <taxon>Embryophyta</taxon>
        <taxon>Tracheophyta</taxon>
        <taxon>Spermatophyta</taxon>
        <taxon>Magnoliopsida</taxon>
        <taxon>Ranunculales</taxon>
        <taxon>Menispermaceae</taxon>
        <taxon>Menispermoideae</taxon>
        <taxon>Cissampelideae</taxon>
        <taxon>Stephania</taxon>
    </lineage>
</organism>
<comment type="similarity">
    <text evidence="1">Belongs to the peptidase A1 family.</text>
</comment>
<proteinExistence type="inferred from homology"/>
<dbReference type="SUPFAM" id="SSF50630">
    <property type="entry name" value="Acid proteases"/>
    <property type="match status" value="1"/>
</dbReference>
<keyword evidence="6 8" id="KW-1015">Disulfide bond</keyword>
<feature type="coiled-coil region" evidence="9">
    <location>
        <begin position="37"/>
        <end position="64"/>
    </location>
</feature>
<reference evidence="11 12" key="1">
    <citation type="submission" date="2024-01" db="EMBL/GenBank/DDBJ databases">
        <title>Genome assemblies of Stephania.</title>
        <authorList>
            <person name="Yang L."/>
        </authorList>
    </citation>
    <scope>NUCLEOTIDE SEQUENCE [LARGE SCALE GENOMIC DNA]</scope>
    <source>
        <strain evidence="11">QJT</strain>
        <tissue evidence="11">Leaf</tissue>
    </source>
</reference>
<evidence type="ECO:0000256" key="8">
    <source>
        <dbReference type="PIRSR" id="PIRSR601461-2"/>
    </source>
</evidence>
<keyword evidence="5" id="KW-0865">Zymogen</keyword>
<dbReference type="EMBL" id="JBBNAE010000004">
    <property type="protein sequence ID" value="KAK9130750.1"/>
    <property type="molecule type" value="Genomic_DNA"/>
</dbReference>
<evidence type="ECO:0000256" key="6">
    <source>
        <dbReference type="ARBA" id="ARBA00023157"/>
    </source>
</evidence>
<evidence type="ECO:0000256" key="3">
    <source>
        <dbReference type="ARBA" id="ARBA00022750"/>
    </source>
</evidence>
<keyword evidence="9" id="KW-0175">Coiled coil</keyword>
<dbReference type="PANTHER" id="PTHR47966:SF76">
    <property type="entry name" value="ASPARTIC PROTEINASE A1"/>
    <property type="match status" value="1"/>
</dbReference>
<name>A0AAP0P788_9MAGN</name>
<dbReference type="GO" id="GO:0004190">
    <property type="term" value="F:aspartic-type endopeptidase activity"/>
    <property type="evidence" value="ECO:0007669"/>
    <property type="project" value="UniProtKB-KW"/>
</dbReference>
<keyword evidence="3" id="KW-0064">Aspartyl protease</keyword>
<dbReference type="AlphaFoldDB" id="A0AAP0P788"/>
<dbReference type="Pfam" id="PF00026">
    <property type="entry name" value="Asp"/>
    <property type="match status" value="1"/>
</dbReference>
<evidence type="ECO:0000256" key="7">
    <source>
        <dbReference type="ARBA" id="ARBA00023180"/>
    </source>
</evidence>
<feature type="domain" description="Peptidase A1" evidence="10">
    <location>
        <begin position="284"/>
        <end position="369"/>
    </location>
</feature>
<keyword evidence="12" id="KW-1185">Reference proteome</keyword>
<keyword evidence="4" id="KW-0378">Hydrolase</keyword>
<comment type="caution">
    <text evidence="11">The sequence shown here is derived from an EMBL/GenBank/DDBJ whole genome shotgun (WGS) entry which is preliminary data.</text>
</comment>
<dbReference type="Proteomes" id="UP001417504">
    <property type="component" value="Unassembled WGS sequence"/>
</dbReference>